<dbReference type="Proteomes" id="UP000044602">
    <property type="component" value="Unassembled WGS sequence"/>
</dbReference>
<feature type="region of interest" description="Disordered" evidence="1">
    <location>
        <begin position="1"/>
        <end position="54"/>
    </location>
</feature>
<keyword evidence="3" id="KW-1185">Reference proteome</keyword>
<name>A0A0G4LTC0_VERLO</name>
<evidence type="ECO:0000313" key="3">
    <source>
        <dbReference type="Proteomes" id="UP000044602"/>
    </source>
</evidence>
<proteinExistence type="predicted"/>
<protein>
    <submittedName>
        <fullName evidence="2">Uncharacterized protein</fullName>
    </submittedName>
</protein>
<feature type="non-terminal residue" evidence="2">
    <location>
        <position position="72"/>
    </location>
</feature>
<gene>
    <name evidence="2" type="ORF">BN1708_003952</name>
</gene>
<evidence type="ECO:0000256" key="1">
    <source>
        <dbReference type="SAM" id="MobiDB-lite"/>
    </source>
</evidence>
<dbReference type="EMBL" id="CVQH01017779">
    <property type="protein sequence ID" value="CRK24835.1"/>
    <property type="molecule type" value="Genomic_DNA"/>
</dbReference>
<feature type="compositionally biased region" description="Polar residues" evidence="1">
    <location>
        <begin position="9"/>
        <end position="21"/>
    </location>
</feature>
<organism evidence="2 3">
    <name type="scientific">Verticillium longisporum</name>
    <name type="common">Verticillium dahliae var. longisporum</name>
    <dbReference type="NCBI Taxonomy" id="100787"/>
    <lineage>
        <taxon>Eukaryota</taxon>
        <taxon>Fungi</taxon>
        <taxon>Dikarya</taxon>
        <taxon>Ascomycota</taxon>
        <taxon>Pezizomycotina</taxon>
        <taxon>Sordariomycetes</taxon>
        <taxon>Hypocreomycetidae</taxon>
        <taxon>Glomerellales</taxon>
        <taxon>Plectosphaerellaceae</taxon>
        <taxon>Verticillium</taxon>
    </lineage>
</organism>
<reference evidence="2 3" key="1">
    <citation type="submission" date="2015-05" db="EMBL/GenBank/DDBJ databases">
        <authorList>
            <person name="Wang D.B."/>
            <person name="Wang M."/>
        </authorList>
    </citation>
    <scope>NUCLEOTIDE SEQUENCE [LARGE SCALE GENOMIC DNA]</scope>
    <source>
        <strain evidence="2">VL1</strain>
    </source>
</reference>
<sequence length="72" mass="7562">MFANLLPMSESQANSSETSRAGNHVPNEATSITAETPPSPEALTPPGSTTPSLTMIMSTSTYSLSIYTPYPV</sequence>
<feature type="compositionally biased region" description="Low complexity" evidence="1">
    <location>
        <begin position="44"/>
        <end position="54"/>
    </location>
</feature>
<evidence type="ECO:0000313" key="2">
    <source>
        <dbReference type="EMBL" id="CRK24835.1"/>
    </source>
</evidence>
<accession>A0A0G4LTC0</accession>
<dbReference type="AlphaFoldDB" id="A0A0G4LTC0"/>